<sequence>MKKIIFILFTVFIAFSCKDFNEDNFDWYEDAERPTNLANYQYTMTDADYTIIVNALKATGTDENTALANKLSSAKKFSPELDPAQLIPYLLENKYYTADVKSSAMITYMYDDARDEVLSGLSTTGYTMVSDDYKSVWGTSPLVLSLTPAKSANSQIPNILKTRFTDAVAGDYKTVEYYYSDEEPVTTTVESVFFEQKFEGYTAGSGVAVNIDGWINKDVTGGSIFWQMRTYSSNNYAQVSSYQSAAKNEVWLITPNVDLTNSTTTPKFSFDIITGNYTAAGLRIMISEDFDGTVGDIATANWTDVTSSFTIPAPASGYSTWATAGTLDLTAYKGKKIYIGFKYMGDDTSTPKVTTTYQLDNVKVWEEVSGTDVESKYTQYATYTYNGSAWSAVGSGILTLQPEDYTKLTLSSGTMTTAQAQTLLPQYLGQNFIGTEKVVVYRTSAGVYYADRVVYDNQWTVQSTLSEESSQFVRAEVNNSKVWIFDPTIIVSLAKSDYQIVVDYVIDHYKAGDDDVVHANSNAEYYYGFSTYYGNVSYREVDRGKDDTYPMDASQDEKVTFMNQRTVEGLIIVLNSKYPNATPIVSGVDQYARVDNVLIYSEPGAGTNVYWSYTLQCTGDKEWKFVSREASDGRTETAE</sequence>
<dbReference type="Pfam" id="PF16409">
    <property type="entry name" value="DUF5017"/>
    <property type="match status" value="1"/>
</dbReference>
<dbReference type="Proteomes" id="UP000555103">
    <property type="component" value="Unassembled WGS sequence"/>
</dbReference>
<keyword evidence="3" id="KW-1185">Reference proteome</keyword>
<reference evidence="2 3" key="1">
    <citation type="submission" date="2020-08" db="EMBL/GenBank/DDBJ databases">
        <title>Genomic Encyclopedia of Type Strains, Phase IV (KMG-IV): sequencing the most valuable type-strain genomes for metagenomic binning, comparative biology and taxonomic classification.</title>
        <authorList>
            <person name="Goeker M."/>
        </authorList>
    </citation>
    <scope>NUCLEOTIDE SEQUENCE [LARGE SCALE GENOMIC DNA]</scope>
    <source>
        <strain evidence="2 3">DSM 104969</strain>
    </source>
</reference>
<evidence type="ECO:0000259" key="1">
    <source>
        <dbReference type="Pfam" id="PF16409"/>
    </source>
</evidence>
<protein>
    <recommendedName>
        <fullName evidence="1">DUF5017 domain-containing protein</fullName>
    </recommendedName>
</protein>
<dbReference type="InterPro" id="IPR032185">
    <property type="entry name" value="DUF5017"/>
</dbReference>
<dbReference type="RefSeq" id="WP_183306868.1">
    <property type="nucleotide sequence ID" value="NZ_JACIEP010000005.1"/>
</dbReference>
<dbReference type="PROSITE" id="PS51257">
    <property type="entry name" value="PROKAR_LIPOPROTEIN"/>
    <property type="match status" value="1"/>
</dbReference>
<evidence type="ECO:0000313" key="2">
    <source>
        <dbReference type="EMBL" id="MBB4035964.1"/>
    </source>
</evidence>
<evidence type="ECO:0000313" key="3">
    <source>
        <dbReference type="Proteomes" id="UP000555103"/>
    </source>
</evidence>
<gene>
    <name evidence="2" type="ORF">GGR21_001859</name>
</gene>
<organism evidence="2 3">
    <name type="scientific">Dysgonomonas hofstadii</name>
    <dbReference type="NCBI Taxonomy" id="637886"/>
    <lineage>
        <taxon>Bacteria</taxon>
        <taxon>Pseudomonadati</taxon>
        <taxon>Bacteroidota</taxon>
        <taxon>Bacteroidia</taxon>
        <taxon>Bacteroidales</taxon>
        <taxon>Dysgonomonadaceae</taxon>
        <taxon>Dysgonomonas</taxon>
    </lineage>
</organism>
<feature type="domain" description="DUF5017" evidence="1">
    <location>
        <begin position="271"/>
        <end position="365"/>
    </location>
</feature>
<dbReference type="EMBL" id="JACIEP010000005">
    <property type="protein sequence ID" value="MBB4035964.1"/>
    <property type="molecule type" value="Genomic_DNA"/>
</dbReference>
<accession>A0A840CQT2</accession>
<proteinExistence type="predicted"/>
<name>A0A840CQT2_9BACT</name>
<dbReference type="NCBIfam" id="NF038128">
    <property type="entry name" value="choice_anch_J"/>
    <property type="match status" value="1"/>
</dbReference>
<dbReference type="AlphaFoldDB" id="A0A840CQT2"/>
<comment type="caution">
    <text evidence="2">The sequence shown here is derived from an EMBL/GenBank/DDBJ whole genome shotgun (WGS) entry which is preliminary data.</text>
</comment>